<dbReference type="Pfam" id="PF23374">
    <property type="entry name" value="Fn3_arc"/>
    <property type="match status" value="1"/>
</dbReference>
<name>A0A1H3IAD9_9EURY</name>
<dbReference type="Pfam" id="PF23379">
    <property type="entry name" value="DUF7096"/>
    <property type="match status" value="1"/>
</dbReference>
<dbReference type="Gene3D" id="2.60.40.1120">
    <property type="entry name" value="Carboxypeptidase-like, regulatory domain"/>
    <property type="match status" value="1"/>
</dbReference>
<feature type="region of interest" description="Disordered" evidence="2">
    <location>
        <begin position="21"/>
        <end position="40"/>
    </location>
</feature>
<feature type="domain" description="DUF7096" evidence="5">
    <location>
        <begin position="2"/>
        <end position="233"/>
    </location>
</feature>
<dbReference type="InterPro" id="IPR008969">
    <property type="entry name" value="CarboxyPept-like_regulatory"/>
</dbReference>
<evidence type="ECO:0000313" key="6">
    <source>
        <dbReference type="EMBL" id="SDY24713.1"/>
    </source>
</evidence>
<dbReference type="InterPro" id="IPR056397">
    <property type="entry name" value="Fn3_arc"/>
</dbReference>
<gene>
    <name evidence="6" type="ORF">SAMN05216564_10449</name>
</gene>
<evidence type="ECO:0000256" key="2">
    <source>
        <dbReference type="SAM" id="MobiDB-lite"/>
    </source>
</evidence>
<evidence type="ECO:0000259" key="5">
    <source>
        <dbReference type="Pfam" id="PF23379"/>
    </source>
</evidence>
<protein>
    <recommendedName>
        <fullName evidence="8">Carboxypeptidase regulatory-like domain-containing protein</fullName>
    </recommendedName>
</protein>
<sequence>MRALPVLFATLLLLASVAGGAAPGPAPAADESGEETGISGETERGVADLRADGNGPIQQTGTNDTGGNGTEENGTDTRLNVLGPPVGQPTTVSIEHHSASLGPASRLETDATTAALRTEEIIAHVEAADTASERNSRLVAAEDEIRRAEAALYQRQRRAIEAHTNGELTDQELLVEFARIAATAEILRTRLAVLAALAEETEGSSLRTESLAFRLNVYSGPVREYALETLRGGTAPDRVYVETRSDVVVLAAIDGDQYLREVYRGDRWDRSADGSGRDSQRALERTLSAYPRIDERSGSADTLGTGGVTRVTVPFEGGRLRTFVSAGDGDVFIEHQRRDLETFTDGDALATTQDGIGLTVDRSYPAAPVRVTATDQATGAPIPNASVTVAIGGDDSVEVGTTDEDGQLWLLSPARSYRVTVVDDPRVAWISDIRPTDPPRIPEPSDGDGTST</sequence>
<dbReference type="InterPro" id="IPR055520">
    <property type="entry name" value="DUF7094"/>
</dbReference>
<organism evidence="6 7">
    <name type="scientific">Halopenitus persicus</name>
    <dbReference type="NCBI Taxonomy" id="1048396"/>
    <lineage>
        <taxon>Archaea</taxon>
        <taxon>Methanobacteriati</taxon>
        <taxon>Methanobacteriota</taxon>
        <taxon>Stenosarchaea group</taxon>
        <taxon>Halobacteria</taxon>
        <taxon>Halobacteriales</taxon>
        <taxon>Haloferacaceae</taxon>
        <taxon>Halopenitus</taxon>
    </lineage>
</organism>
<accession>A0A1H3IAD9</accession>
<evidence type="ECO:0000313" key="7">
    <source>
        <dbReference type="Proteomes" id="UP000199079"/>
    </source>
</evidence>
<feature type="region of interest" description="Disordered" evidence="2">
    <location>
        <begin position="431"/>
        <end position="452"/>
    </location>
</feature>
<feature type="region of interest" description="Disordered" evidence="2">
    <location>
        <begin position="48"/>
        <end position="82"/>
    </location>
</feature>
<keyword evidence="1" id="KW-0175">Coiled coil</keyword>
<dbReference type="Pfam" id="PF23375">
    <property type="entry name" value="DUF7094"/>
    <property type="match status" value="1"/>
</dbReference>
<keyword evidence="7" id="KW-1185">Reference proteome</keyword>
<dbReference type="Proteomes" id="UP000199079">
    <property type="component" value="Unassembled WGS sequence"/>
</dbReference>
<feature type="domain" description="DUF7094" evidence="4">
    <location>
        <begin position="239"/>
        <end position="343"/>
    </location>
</feature>
<reference evidence="7" key="1">
    <citation type="submission" date="2016-10" db="EMBL/GenBank/DDBJ databases">
        <authorList>
            <person name="Varghese N."/>
            <person name="Submissions S."/>
        </authorList>
    </citation>
    <scope>NUCLEOTIDE SEQUENCE [LARGE SCALE GENOMIC DNA]</scope>
    <source>
        <strain evidence="7">DC30,IBRC 10041,KCTC 4046</strain>
    </source>
</reference>
<dbReference type="InterPro" id="IPR055522">
    <property type="entry name" value="DUF7096"/>
</dbReference>
<dbReference type="OrthoDB" id="201701at2157"/>
<dbReference type="AlphaFoldDB" id="A0A1H3IAD9"/>
<evidence type="ECO:0008006" key="8">
    <source>
        <dbReference type="Google" id="ProtNLM"/>
    </source>
</evidence>
<evidence type="ECO:0000259" key="3">
    <source>
        <dbReference type="Pfam" id="PF23374"/>
    </source>
</evidence>
<dbReference type="EMBL" id="FNPC01000004">
    <property type="protein sequence ID" value="SDY24713.1"/>
    <property type="molecule type" value="Genomic_DNA"/>
</dbReference>
<dbReference type="RefSeq" id="WP_143114401.1">
    <property type="nucleotide sequence ID" value="NZ_FNPC01000004.1"/>
</dbReference>
<dbReference type="SUPFAM" id="SSF49464">
    <property type="entry name" value="Carboxypeptidase regulatory domain-like"/>
    <property type="match status" value="1"/>
</dbReference>
<proteinExistence type="predicted"/>
<evidence type="ECO:0000259" key="4">
    <source>
        <dbReference type="Pfam" id="PF23375"/>
    </source>
</evidence>
<evidence type="ECO:0000256" key="1">
    <source>
        <dbReference type="SAM" id="Coils"/>
    </source>
</evidence>
<feature type="coiled-coil region" evidence="1">
    <location>
        <begin position="131"/>
        <end position="158"/>
    </location>
</feature>
<feature type="domain" description="Fibronectin-III type-like" evidence="3">
    <location>
        <begin position="350"/>
        <end position="425"/>
    </location>
</feature>